<dbReference type="PANTHER" id="PTHR33938:SF13">
    <property type="entry name" value="CARBOXYLIC ESTER HYDROLASE"/>
    <property type="match status" value="1"/>
</dbReference>
<keyword evidence="1" id="KW-0719">Serine esterase</keyword>
<dbReference type="Proteomes" id="UP000738349">
    <property type="component" value="Unassembled WGS sequence"/>
</dbReference>
<protein>
    <recommendedName>
        <fullName evidence="5">Carboxylic ester hydrolase</fullName>
        <ecNumber evidence="5">3.1.1.-</ecNumber>
    </recommendedName>
</protein>
<dbReference type="OrthoDB" id="3039123at2759"/>
<dbReference type="PROSITE" id="PS00978">
    <property type="entry name" value="FAD_G3PDH_2"/>
    <property type="match status" value="1"/>
</dbReference>
<evidence type="ECO:0000313" key="6">
    <source>
        <dbReference type="EMBL" id="KAH7121500.1"/>
    </source>
</evidence>
<accession>A0A9P9DIY6</accession>
<keyword evidence="7" id="KW-1185">Reference proteome</keyword>
<dbReference type="EMBL" id="JAGMUV010000024">
    <property type="protein sequence ID" value="KAH7121500.1"/>
    <property type="molecule type" value="Genomic_DNA"/>
</dbReference>
<comment type="caution">
    <text evidence="6">The sequence shown here is derived from an EMBL/GenBank/DDBJ whole genome shotgun (WGS) entry which is preliminary data.</text>
</comment>
<evidence type="ECO:0000256" key="5">
    <source>
        <dbReference type="RuleBase" id="RU361238"/>
    </source>
</evidence>
<proteinExistence type="inferred from homology"/>
<dbReference type="Pfam" id="PF07519">
    <property type="entry name" value="Tannase"/>
    <property type="match status" value="1"/>
</dbReference>
<keyword evidence="3 5" id="KW-0378">Hydrolase</keyword>
<reference evidence="6" key="1">
    <citation type="journal article" date="2021" name="Nat. Commun.">
        <title>Genetic determinants of endophytism in the Arabidopsis root mycobiome.</title>
        <authorList>
            <person name="Mesny F."/>
            <person name="Miyauchi S."/>
            <person name="Thiergart T."/>
            <person name="Pickel B."/>
            <person name="Atanasova L."/>
            <person name="Karlsson M."/>
            <person name="Huettel B."/>
            <person name="Barry K.W."/>
            <person name="Haridas S."/>
            <person name="Chen C."/>
            <person name="Bauer D."/>
            <person name="Andreopoulos W."/>
            <person name="Pangilinan J."/>
            <person name="LaButti K."/>
            <person name="Riley R."/>
            <person name="Lipzen A."/>
            <person name="Clum A."/>
            <person name="Drula E."/>
            <person name="Henrissat B."/>
            <person name="Kohler A."/>
            <person name="Grigoriev I.V."/>
            <person name="Martin F.M."/>
            <person name="Hacquard S."/>
        </authorList>
    </citation>
    <scope>NUCLEOTIDE SEQUENCE</scope>
    <source>
        <strain evidence="6">MPI-CAGE-AT-0147</strain>
    </source>
</reference>
<name>A0A9P9DIY6_9HYPO</name>
<gene>
    <name evidence="6" type="ORF">EDB81DRAFT_913681</name>
</gene>
<sequence length="277" mass="30097">MLAQQYPYAYDGIVAATPAIYWTQFFPASIWAQVLMQDGGEFPPPCEFEYITEAAITTYDPLDGITDGLLSDELACHFNPFDLVGETINFPDTGKDITLSETAAFVANATWNESWSPDSRSLWYGPNIDASITGNASGGAATASRGFAQTLCVNRTCDGAPVGLGDEWFKYYAAKNSSSSWEDLTPESFAQYFHPSVQQYNSIIGTSDADLSEFRAAGGKLITYRGTADGLIPFKGTVDYYGRILDLDPQAQDFYRFFHVPGLAHCARGGGGQPAVI</sequence>
<keyword evidence="2" id="KW-0732">Signal</keyword>
<evidence type="ECO:0000256" key="3">
    <source>
        <dbReference type="ARBA" id="ARBA00022801"/>
    </source>
</evidence>
<dbReference type="EC" id="3.1.1.-" evidence="5"/>
<keyword evidence="4" id="KW-1015">Disulfide bond</keyword>
<organism evidence="6 7">
    <name type="scientific">Dactylonectria macrodidyma</name>
    <dbReference type="NCBI Taxonomy" id="307937"/>
    <lineage>
        <taxon>Eukaryota</taxon>
        <taxon>Fungi</taxon>
        <taxon>Dikarya</taxon>
        <taxon>Ascomycota</taxon>
        <taxon>Pezizomycotina</taxon>
        <taxon>Sordariomycetes</taxon>
        <taxon>Hypocreomycetidae</taxon>
        <taxon>Hypocreales</taxon>
        <taxon>Nectriaceae</taxon>
        <taxon>Dactylonectria</taxon>
    </lineage>
</organism>
<dbReference type="InterPro" id="IPR011118">
    <property type="entry name" value="Tannase/feruloyl_esterase"/>
</dbReference>
<evidence type="ECO:0000256" key="1">
    <source>
        <dbReference type="ARBA" id="ARBA00022487"/>
    </source>
</evidence>
<comment type="similarity">
    <text evidence="5">Belongs to the tannase family.</text>
</comment>
<dbReference type="PANTHER" id="PTHR33938">
    <property type="entry name" value="FERULOYL ESTERASE B-RELATED"/>
    <property type="match status" value="1"/>
</dbReference>
<evidence type="ECO:0000256" key="2">
    <source>
        <dbReference type="ARBA" id="ARBA00022729"/>
    </source>
</evidence>
<evidence type="ECO:0000313" key="7">
    <source>
        <dbReference type="Proteomes" id="UP000738349"/>
    </source>
</evidence>
<evidence type="ECO:0000256" key="4">
    <source>
        <dbReference type="ARBA" id="ARBA00023157"/>
    </source>
</evidence>
<dbReference type="AlphaFoldDB" id="A0A9P9DIY6"/>
<dbReference type="GO" id="GO:0052689">
    <property type="term" value="F:carboxylic ester hydrolase activity"/>
    <property type="evidence" value="ECO:0007669"/>
    <property type="project" value="UniProtKB-KW"/>
</dbReference>